<dbReference type="OrthoDB" id="10525305at2759"/>
<evidence type="ECO:0000256" key="1">
    <source>
        <dbReference type="SAM" id="MobiDB-lite"/>
    </source>
</evidence>
<protein>
    <submittedName>
        <fullName evidence="2">Uncharacterized protein</fullName>
    </submittedName>
</protein>
<accession>A0A3N4LC20</accession>
<feature type="region of interest" description="Disordered" evidence="1">
    <location>
        <begin position="43"/>
        <end position="137"/>
    </location>
</feature>
<gene>
    <name evidence="2" type="ORF">L211DRAFT_852279</name>
</gene>
<feature type="region of interest" description="Disordered" evidence="1">
    <location>
        <begin position="1"/>
        <end position="20"/>
    </location>
</feature>
<reference evidence="2 3" key="1">
    <citation type="journal article" date="2018" name="Nat. Ecol. Evol.">
        <title>Pezizomycetes genomes reveal the molecular basis of ectomycorrhizal truffle lifestyle.</title>
        <authorList>
            <person name="Murat C."/>
            <person name="Payen T."/>
            <person name="Noel B."/>
            <person name="Kuo A."/>
            <person name="Morin E."/>
            <person name="Chen J."/>
            <person name="Kohler A."/>
            <person name="Krizsan K."/>
            <person name="Balestrini R."/>
            <person name="Da Silva C."/>
            <person name="Montanini B."/>
            <person name="Hainaut M."/>
            <person name="Levati E."/>
            <person name="Barry K.W."/>
            <person name="Belfiori B."/>
            <person name="Cichocki N."/>
            <person name="Clum A."/>
            <person name="Dockter R.B."/>
            <person name="Fauchery L."/>
            <person name="Guy J."/>
            <person name="Iotti M."/>
            <person name="Le Tacon F."/>
            <person name="Lindquist E.A."/>
            <person name="Lipzen A."/>
            <person name="Malagnac F."/>
            <person name="Mello A."/>
            <person name="Molinier V."/>
            <person name="Miyauchi S."/>
            <person name="Poulain J."/>
            <person name="Riccioni C."/>
            <person name="Rubini A."/>
            <person name="Sitrit Y."/>
            <person name="Splivallo R."/>
            <person name="Traeger S."/>
            <person name="Wang M."/>
            <person name="Zifcakova L."/>
            <person name="Wipf D."/>
            <person name="Zambonelli A."/>
            <person name="Paolocci F."/>
            <person name="Nowrousian M."/>
            <person name="Ottonello S."/>
            <person name="Baldrian P."/>
            <person name="Spatafora J.W."/>
            <person name="Henrissat B."/>
            <person name="Nagy L.G."/>
            <person name="Aury J.M."/>
            <person name="Wincker P."/>
            <person name="Grigoriev I.V."/>
            <person name="Bonfante P."/>
            <person name="Martin F.M."/>
        </authorList>
    </citation>
    <scope>NUCLEOTIDE SEQUENCE [LARGE SCALE GENOMIC DNA]</scope>
    <source>
        <strain evidence="2 3">ATCC MYA-4762</strain>
    </source>
</reference>
<name>A0A3N4LC20_9PEZI</name>
<evidence type="ECO:0000313" key="2">
    <source>
        <dbReference type="EMBL" id="RPB20427.1"/>
    </source>
</evidence>
<evidence type="ECO:0000313" key="3">
    <source>
        <dbReference type="Proteomes" id="UP000267821"/>
    </source>
</evidence>
<proteinExistence type="predicted"/>
<feature type="compositionally biased region" description="Low complexity" evidence="1">
    <location>
        <begin position="46"/>
        <end position="62"/>
    </location>
</feature>
<dbReference type="AlphaFoldDB" id="A0A3N4LC20"/>
<dbReference type="Proteomes" id="UP000267821">
    <property type="component" value="Unassembled WGS sequence"/>
</dbReference>
<feature type="compositionally biased region" description="Low complexity" evidence="1">
    <location>
        <begin position="1"/>
        <end position="15"/>
    </location>
</feature>
<dbReference type="InParanoid" id="A0A3N4LC20"/>
<organism evidence="2 3">
    <name type="scientific">Terfezia boudieri ATCC MYA-4762</name>
    <dbReference type="NCBI Taxonomy" id="1051890"/>
    <lineage>
        <taxon>Eukaryota</taxon>
        <taxon>Fungi</taxon>
        <taxon>Dikarya</taxon>
        <taxon>Ascomycota</taxon>
        <taxon>Pezizomycotina</taxon>
        <taxon>Pezizomycetes</taxon>
        <taxon>Pezizales</taxon>
        <taxon>Pezizaceae</taxon>
        <taxon>Terfezia</taxon>
    </lineage>
</organism>
<feature type="compositionally biased region" description="Basic and acidic residues" evidence="1">
    <location>
        <begin position="97"/>
        <end position="110"/>
    </location>
</feature>
<dbReference type="EMBL" id="ML121571">
    <property type="protein sequence ID" value="RPB20427.1"/>
    <property type="molecule type" value="Genomic_DNA"/>
</dbReference>
<feature type="compositionally biased region" description="Polar residues" evidence="1">
    <location>
        <begin position="80"/>
        <end position="96"/>
    </location>
</feature>
<sequence length="163" mass="17701">MTSNNSGSNGNINGSDDIHLEGSQLMPNAWTNNIQRQLARVDEVLSHSSDSDNATANSDSFSENGNTTDVTNRGAAPDQLTESTLHAMNETQNNRTQRFDARQAGRERSPTTDSVVVQPGSPERQVADDGEAAGINDRQTLQEFTLDYSTDARNILHGKDPRA</sequence>
<keyword evidence="3" id="KW-1185">Reference proteome</keyword>